<evidence type="ECO:0000313" key="2">
    <source>
        <dbReference type="EMBL" id="EPY01002.1"/>
    </source>
</evidence>
<dbReference type="PATRIC" id="fig|1316936.3.peg.2651"/>
<dbReference type="OrthoDB" id="9790409at2"/>
<evidence type="ECO:0008006" key="4">
    <source>
        <dbReference type="Google" id="ProtNLM"/>
    </source>
</evidence>
<feature type="transmembrane region" description="Helical" evidence="1">
    <location>
        <begin position="41"/>
        <end position="63"/>
    </location>
</feature>
<dbReference type="Proteomes" id="UP000015350">
    <property type="component" value="Unassembled WGS sequence"/>
</dbReference>
<dbReference type="AlphaFoldDB" id="S9S509"/>
<keyword evidence="1" id="KW-1133">Transmembrane helix</keyword>
<reference evidence="2 3" key="1">
    <citation type="submission" date="2013-04" db="EMBL/GenBank/DDBJ databases">
        <authorList>
            <person name="Kuznetsov B."/>
            <person name="Ivanovsky R."/>
        </authorList>
    </citation>
    <scope>NUCLEOTIDE SEQUENCE [LARGE SCALE GENOMIC DNA]</scope>
    <source>
        <strain evidence="2 3">MGU-K5</strain>
    </source>
</reference>
<dbReference type="InterPro" id="IPR046513">
    <property type="entry name" value="DUF6691"/>
</dbReference>
<name>S9S509_MAGFU</name>
<evidence type="ECO:0000313" key="3">
    <source>
        <dbReference type="Proteomes" id="UP000015350"/>
    </source>
</evidence>
<dbReference type="EMBL" id="AQPH01000057">
    <property type="protein sequence ID" value="EPY01002.1"/>
    <property type="molecule type" value="Genomic_DNA"/>
</dbReference>
<feature type="transmembrane region" description="Helical" evidence="1">
    <location>
        <begin position="90"/>
        <end position="111"/>
    </location>
</feature>
<protein>
    <recommendedName>
        <fullName evidence="4">Transporter component</fullName>
    </recommendedName>
</protein>
<proteinExistence type="predicted"/>
<dbReference type="eggNOG" id="COG2391">
    <property type="taxonomic scope" value="Bacteria"/>
</dbReference>
<sequence>MSRGTFVRLGIALVSGTLFGLGLAISGMIDPRKVLGFLDLFGAWDPSLIGVMVTAIPLTYLFYRLSGRRSASLTGRPFPPPPALPIDRRLILGAAIFGLGWGLAGLCPGPALEALAFDARAMVFVTAMASGMILHHAINRSRRP</sequence>
<feature type="transmembrane region" description="Helical" evidence="1">
    <location>
        <begin position="7"/>
        <end position="29"/>
    </location>
</feature>
<dbReference type="RefSeq" id="WP_021132957.1">
    <property type="nucleotide sequence ID" value="NZ_AQPH01000057.1"/>
</dbReference>
<comment type="caution">
    <text evidence="2">The sequence shown here is derived from an EMBL/GenBank/DDBJ whole genome shotgun (WGS) entry which is preliminary data.</text>
</comment>
<dbReference type="STRING" id="1316936.K678_13276"/>
<gene>
    <name evidence="2" type="ORF">K678_13276</name>
</gene>
<feature type="transmembrane region" description="Helical" evidence="1">
    <location>
        <begin position="117"/>
        <end position="138"/>
    </location>
</feature>
<accession>S9S509</accession>
<dbReference type="Pfam" id="PF20398">
    <property type="entry name" value="DUF6691"/>
    <property type="match status" value="1"/>
</dbReference>
<keyword evidence="1" id="KW-0812">Transmembrane</keyword>
<evidence type="ECO:0000256" key="1">
    <source>
        <dbReference type="SAM" id="Phobius"/>
    </source>
</evidence>
<organism evidence="2 3">
    <name type="scientific">Magnetospirillum fulvum MGU-K5</name>
    <dbReference type="NCBI Taxonomy" id="1316936"/>
    <lineage>
        <taxon>Bacteria</taxon>
        <taxon>Pseudomonadati</taxon>
        <taxon>Pseudomonadota</taxon>
        <taxon>Alphaproteobacteria</taxon>
        <taxon>Rhodospirillales</taxon>
        <taxon>Rhodospirillaceae</taxon>
        <taxon>Magnetospirillum</taxon>
    </lineage>
</organism>
<keyword evidence="1" id="KW-0472">Membrane</keyword>